<dbReference type="AlphaFoldDB" id="A0A0E9T100"/>
<name>A0A0E9T100_ANGAN</name>
<evidence type="ECO:0000313" key="1">
    <source>
        <dbReference type="EMBL" id="JAH46408.1"/>
    </source>
</evidence>
<dbReference type="EMBL" id="GBXM01062169">
    <property type="protein sequence ID" value="JAH46408.1"/>
    <property type="molecule type" value="Transcribed_RNA"/>
</dbReference>
<accession>A0A0E9T100</accession>
<reference evidence="1" key="1">
    <citation type="submission" date="2014-11" db="EMBL/GenBank/DDBJ databases">
        <authorList>
            <person name="Amaro Gonzalez C."/>
        </authorList>
    </citation>
    <scope>NUCLEOTIDE SEQUENCE</scope>
</reference>
<proteinExistence type="predicted"/>
<organism evidence="1">
    <name type="scientific">Anguilla anguilla</name>
    <name type="common">European freshwater eel</name>
    <name type="synonym">Muraena anguilla</name>
    <dbReference type="NCBI Taxonomy" id="7936"/>
    <lineage>
        <taxon>Eukaryota</taxon>
        <taxon>Metazoa</taxon>
        <taxon>Chordata</taxon>
        <taxon>Craniata</taxon>
        <taxon>Vertebrata</taxon>
        <taxon>Euteleostomi</taxon>
        <taxon>Actinopterygii</taxon>
        <taxon>Neopterygii</taxon>
        <taxon>Teleostei</taxon>
        <taxon>Anguilliformes</taxon>
        <taxon>Anguillidae</taxon>
        <taxon>Anguilla</taxon>
    </lineage>
</organism>
<protein>
    <submittedName>
        <fullName evidence="1">Uncharacterized protein</fullName>
    </submittedName>
</protein>
<reference evidence="1" key="2">
    <citation type="journal article" date="2015" name="Fish Shellfish Immunol.">
        <title>Early steps in the European eel (Anguilla anguilla)-Vibrio vulnificus interaction in the gills: Role of the RtxA13 toxin.</title>
        <authorList>
            <person name="Callol A."/>
            <person name="Pajuelo D."/>
            <person name="Ebbesson L."/>
            <person name="Teles M."/>
            <person name="MacKenzie S."/>
            <person name="Amaro C."/>
        </authorList>
    </citation>
    <scope>NUCLEOTIDE SEQUENCE</scope>
</reference>
<sequence length="65" mass="7425">MRVKYLAQGYNPGIEPMTFRLQDQLLTQYTTLPHKTARLWWGIDAHGSLRTPFASAGHPNGRPFL</sequence>